<keyword evidence="2" id="KW-1185">Reference proteome</keyword>
<dbReference type="RefSeq" id="WP_382208580.1">
    <property type="nucleotide sequence ID" value="NZ_JBHSZH010000001.1"/>
</dbReference>
<accession>A0ABD5WIU2</accession>
<comment type="caution">
    <text evidence="1">The sequence shown here is derived from an EMBL/GenBank/DDBJ whole genome shotgun (WGS) entry which is preliminary data.</text>
</comment>
<evidence type="ECO:0000313" key="1">
    <source>
        <dbReference type="EMBL" id="MFC7079058.1"/>
    </source>
</evidence>
<evidence type="ECO:0008006" key="3">
    <source>
        <dbReference type="Google" id="ProtNLM"/>
    </source>
</evidence>
<sequence length="84" mass="9730">MQVDTLGDVPMTFSVEFYGTERTGRYDLRDNFTAFRRTLWRFVETVRSGDPALDPDETLDVVRTLIAGRIADREDRRVSLDEVT</sequence>
<gene>
    <name evidence="1" type="ORF">ACFQJ6_01810</name>
</gene>
<dbReference type="Proteomes" id="UP001596407">
    <property type="component" value="Unassembled WGS sequence"/>
</dbReference>
<name>A0ABD5WIU2_9EURY</name>
<protein>
    <recommendedName>
        <fullName evidence="3">Gfo/Idh/MocA-like oxidoreductase C-terminal domain-containing protein</fullName>
    </recommendedName>
</protein>
<evidence type="ECO:0000313" key="2">
    <source>
        <dbReference type="Proteomes" id="UP001596407"/>
    </source>
</evidence>
<dbReference type="EMBL" id="JBHSZH010000001">
    <property type="protein sequence ID" value="MFC7079058.1"/>
    <property type="molecule type" value="Genomic_DNA"/>
</dbReference>
<dbReference type="AlphaFoldDB" id="A0ABD5WIU2"/>
<organism evidence="1 2">
    <name type="scientific">Halorussus caseinilyticus</name>
    <dbReference type="NCBI Taxonomy" id="3034025"/>
    <lineage>
        <taxon>Archaea</taxon>
        <taxon>Methanobacteriati</taxon>
        <taxon>Methanobacteriota</taxon>
        <taxon>Stenosarchaea group</taxon>
        <taxon>Halobacteria</taxon>
        <taxon>Halobacteriales</taxon>
        <taxon>Haladaptataceae</taxon>
        <taxon>Halorussus</taxon>
    </lineage>
</organism>
<reference evidence="1 2" key="1">
    <citation type="journal article" date="2019" name="Int. J. Syst. Evol. Microbiol.">
        <title>The Global Catalogue of Microorganisms (GCM) 10K type strain sequencing project: providing services to taxonomists for standard genome sequencing and annotation.</title>
        <authorList>
            <consortium name="The Broad Institute Genomics Platform"/>
            <consortium name="The Broad Institute Genome Sequencing Center for Infectious Disease"/>
            <person name="Wu L."/>
            <person name="Ma J."/>
        </authorList>
    </citation>
    <scope>NUCLEOTIDE SEQUENCE [LARGE SCALE GENOMIC DNA]</scope>
    <source>
        <strain evidence="1 2">DT72</strain>
    </source>
</reference>
<proteinExistence type="predicted"/>